<organism evidence="1 2">
    <name type="scientific">Alkalitalea saponilacus</name>
    <dbReference type="NCBI Taxonomy" id="889453"/>
    <lineage>
        <taxon>Bacteria</taxon>
        <taxon>Pseudomonadati</taxon>
        <taxon>Bacteroidota</taxon>
        <taxon>Bacteroidia</taxon>
        <taxon>Marinilabiliales</taxon>
        <taxon>Marinilabiliaceae</taxon>
        <taxon>Alkalitalea</taxon>
    </lineage>
</organism>
<sequence length="81" mass="9213">MPIVKQTQILKAISKYAPFLLKSTQAYEMIVNFIYLCSPEIEVPFFSEDFESHFQMAGIMQKALGISVFPLPVALNTRMIP</sequence>
<gene>
    <name evidence="1" type="ORF">SAMN03080601_02452</name>
</gene>
<evidence type="ECO:0000313" key="2">
    <source>
        <dbReference type="Proteomes" id="UP000191055"/>
    </source>
</evidence>
<proteinExistence type="predicted"/>
<dbReference type="Proteomes" id="UP000191055">
    <property type="component" value="Unassembled WGS sequence"/>
</dbReference>
<dbReference type="STRING" id="889453.SAMN03080601_02452"/>
<keyword evidence="2" id="KW-1185">Reference proteome</keyword>
<dbReference type="EMBL" id="FUYV01000014">
    <property type="protein sequence ID" value="SKC21615.1"/>
    <property type="molecule type" value="Genomic_DNA"/>
</dbReference>
<protein>
    <submittedName>
        <fullName evidence="1">Uncharacterized protein</fullName>
    </submittedName>
</protein>
<name>A0A1T5HLP9_9BACT</name>
<evidence type="ECO:0000313" key="1">
    <source>
        <dbReference type="EMBL" id="SKC21615.1"/>
    </source>
</evidence>
<reference evidence="1 2" key="1">
    <citation type="submission" date="2017-02" db="EMBL/GenBank/DDBJ databases">
        <authorList>
            <person name="Peterson S.W."/>
        </authorList>
    </citation>
    <scope>NUCLEOTIDE SEQUENCE [LARGE SCALE GENOMIC DNA]</scope>
    <source>
        <strain evidence="1 2">DSM 24412</strain>
    </source>
</reference>
<dbReference type="AlphaFoldDB" id="A0A1T5HLP9"/>
<accession>A0A1T5HLP9</accession>